<feature type="domain" description="Mandelate racemase/muconate lactonizing enzyme C-terminal" evidence="6">
    <location>
        <begin position="138"/>
        <end position="233"/>
    </location>
</feature>
<feature type="binding site" evidence="4">
    <location>
        <position position="237"/>
    </location>
    <ligand>
        <name>Mg(2+)</name>
        <dbReference type="ChEBI" id="CHEBI:18420"/>
    </ligand>
</feature>
<name>A0ABW5JJX4_9BACT</name>
<dbReference type="Proteomes" id="UP001597460">
    <property type="component" value="Unassembled WGS sequence"/>
</dbReference>
<evidence type="ECO:0000256" key="3">
    <source>
        <dbReference type="ARBA" id="ARBA00023239"/>
    </source>
</evidence>
<evidence type="ECO:0000256" key="5">
    <source>
        <dbReference type="NCBIfam" id="TIGR01927"/>
    </source>
</evidence>
<comment type="cofactor">
    <cofactor evidence="4">
        <name>a divalent metal cation</name>
        <dbReference type="ChEBI" id="CHEBI:60240"/>
    </cofactor>
</comment>
<comment type="catalytic activity">
    <reaction evidence="4">
        <text>(1R,6R)-6-hydroxy-2-succinyl-cyclohexa-2,4-diene-1-carboxylate = 2-succinylbenzoate + H2O</text>
        <dbReference type="Rhea" id="RHEA:10196"/>
        <dbReference type="ChEBI" id="CHEBI:15377"/>
        <dbReference type="ChEBI" id="CHEBI:18325"/>
        <dbReference type="ChEBI" id="CHEBI:58689"/>
        <dbReference type="EC" id="4.2.1.113"/>
    </reaction>
</comment>
<proteinExistence type="inferred from homology"/>
<sequence>MLKLYTYHIPFRSAFGSAGNVITHREGIILVYRDKDSGIEAYGEVAPLPGFSEESFEEVKEVLLLNKAHLEEAIIDGSGQETLRLLDQIHRFPSLSFGIDTLLYDLAAKRSNKPLVQYLFPGFHSSIQSNGTLPLSNTSATLSKADTLTSEGFTTLKVKVGSDFNNELSVLSSLREKYPDIKIRIDANQAWTVDEAITHLTCIEELDIEYCEQPVHKENIAGLKKVTEASPIKIAADESARNKTIISELTETHAADLLIFKPMLMGTFNDIFVTKELADTHSIETVFTTSLETAIGRAAIAAISAGLGRYERAQGLATGSFLKHDVASEKWLNLPVIKFPYKIGLGISLHYEGLKEL</sequence>
<feature type="binding site" evidence="4">
    <location>
        <position position="186"/>
    </location>
    <ligand>
        <name>Mg(2+)</name>
        <dbReference type="ChEBI" id="CHEBI:18420"/>
    </ligand>
</feature>
<dbReference type="PANTHER" id="PTHR48073">
    <property type="entry name" value="O-SUCCINYLBENZOATE SYNTHASE-RELATED"/>
    <property type="match status" value="1"/>
</dbReference>
<dbReference type="InterPro" id="IPR010196">
    <property type="entry name" value="OSB_synthase_MenC1"/>
</dbReference>
<dbReference type="PANTHER" id="PTHR48073:SF2">
    <property type="entry name" value="O-SUCCINYLBENZOATE SYNTHASE"/>
    <property type="match status" value="1"/>
</dbReference>
<dbReference type="Pfam" id="PF21508">
    <property type="entry name" value="MenC_N"/>
    <property type="match status" value="1"/>
</dbReference>
<evidence type="ECO:0000256" key="4">
    <source>
        <dbReference type="HAMAP-Rule" id="MF_00470"/>
    </source>
</evidence>
<dbReference type="EC" id="4.2.1.113" evidence="4 5"/>
<gene>
    <name evidence="4 7" type="primary">menC</name>
    <name evidence="7" type="ORF">ACFSVN_08260</name>
</gene>
<dbReference type="Gene3D" id="3.30.390.10">
    <property type="entry name" value="Enolase-like, N-terminal domain"/>
    <property type="match status" value="1"/>
</dbReference>
<feature type="active site" description="Proton acceptor" evidence="4">
    <location>
        <position position="261"/>
    </location>
</feature>
<accession>A0ABW5JJX4</accession>
<dbReference type="GO" id="GO:0043748">
    <property type="term" value="F:O-succinylbenzoate synthase activity"/>
    <property type="evidence" value="ECO:0007669"/>
    <property type="project" value="UniProtKB-EC"/>
</dbReference>
<comment type="similarity">
    <text evidence="4">Belongs to the mandelate racemase/muconate lactonizing enzyme family. MenC type 1 subfamily.</text>
</comment>
<dbReference type="SUPFAM" id="SSF51604">
    <property type="entry name" value="Enolase C-terminal domain-like"/>
    <property type="match status" value="1"/>
</dbReference>
<dbReference type="Pfam" id="PF13378">
    <property type="entry name" value="MR_MLE_C"/>
    <property type="match status" value="1"/>
</dbReference>
<evidence type="ECO:0000259" key="6">
    <source>
        <dbReference type="SMART" id="SM00922"/>
    </source>
</evidence>
<dbReference type="EMBL" id="JBHULI010000024">
    <property type="protein sequence ID" value="MFD2532434.1"/>
    <property type="molecule type" value="Genomic_DNA"/>
</dbReference>
<keyword evidence="1 4" id="KW-0479">Metal-binding</keyword>
<evidence type="ECO:0000256" key="2">
    <source>
        <dbReference type="ARBA" id="ARBA00022842"/>
    </source>
</evidence>
<reference evidence="8" key="1">
    <citation type="journal article" date="2019" name="Int. J. Syst. Evol. Microbiol.">
        <title>The Global Catalogue of Microorganisms (GCM) 10K type strain sequencing project: providing services to taxonomists for standard genome sequencing and annotation.</title>
        <authorList>
            <consortium name="The Broad Institute Genomics Platform"/>
            <consortium name="The Broad Institute Genome Sequencing Center for Infectious Disease"/>
            <person name="Wu L."/>
            <person name="Ma J."/>
        </authorList>
    </citation>
    <scope>NUCLEOTIDE SEQUENCE [LARGE SCALE GENOMIC DNA]</scope>
    <source>
        <strain evidence="8">KCTC 52042</strain>
    </source>
</reference>
<keyword evidence="8" id="KW-1185">Reference proteome</keyword>
<feature type="binding site" evidence="4">
    <location>
        <position position="212"/>
    </location>
    <ligand>
        <name>Mg(2+)</name>
        <dbReference type="ChEBI" id="CHEBI:18420"/>
    </ligand>
</feature>
<dbReference type="NCBIfam" id="TIGR01927">
    <property type="entry name" value="menC_gam_Gplu"/>
    <property type="match status" value="1"/>
</dbReference>
<dbReference type="SUPFAM" id="SSF54826">
    <property type="entry name" value="Enolase N-terminal domain-like"/>
    <property type="match status" value="1"/>
</dbReference>
<protein>
    <recommendedName>
        <fullName evidence="4 5">o-succinylbenzoate synthase</fullName>
        <shortName evidence="4">OSB synthase</shortName>
        <shortName evidence="4">OSBS</shortName>
        <ecNumber evidence="4 5">4.2.1.113</ecNumber>
    </recommendedName>
    <alternativeName>
        <fullName evidence="4">4-(2'-carboxyphenyl)-4-oxybutyric acid synthase</fullName>
    </alternativeName>
    <alternativeName>
        <fullName evidence="4">o-succinylbenzoic acid synthase</fullName>
    </alternativeName>
</protein>
<evidence type="ECO:0000313" key="7">
    <source>
        <dbReference type="EMBL" id="MFD2532434.1"/>
    </source>
</evidence>
<dbReference type="InterPro" id="IPR029065">
    <property type="entry name" value="Enolase_C-like"/>
</dbReference>
<keyword evidence="4" id="KW-0474">Menaquinone biosynthesis</keyword>
<dbReference type="SFLD" id="SFLDF00009">
    <property type="entry name" value="o-succinylbenzoate_synthase"/>
    <property type="match status" value="1"/>
</dbReference>
<dbReference type="InterPro" id="IPR041338">
    <property type="entry name" value="OSBS_N"/>
</dbReference>
<dbReference type="SFLD" id="SFLDS00001">
    <property type="entry name" value="Enolase"/>
    <property type="match status" value="1"/>
</dbReference>
<dbReference type="InterPro" id="IPR029017">
    <property type="entry name" value="Enolase-like_N"/>
</dbReference>
<comment type="caution">
    <text evidence="7">The sequence shown here is derived from an EMBL/GenBank/DDBJ whole genome shotgun (WGS) entry which is preliminary data.</text>
</comment>
<dbReference type="HAMAP" id="MF_00470">
    <property type="entry name" value="MenC_1"/>
    <property type="match status" value="1"/>
</dbReference>
<comment type="pathway">
    <text evidence="4">Quinol/quinone metabolism; menaquinone biosynthesis.</text>
</comment>
<dbReference type="Gene3D" id="3.20.20.120">
    <property type="entry name" value="Enolase-like C-terminal domain"/>
    <property type="match status" value="1"/>
</dbReference>
<dbReference type="InterPro" id="IPR013342">
    <property type="entry name" value="Mandelate_racemase_C"/>
</dbReference>
<dbReference type="SFLD" id="SFLDG00180">
    <property type="entry name" value="muconate_cycloisomerase"/>
    <property type="match status" value="1"/>
</dbReference>
<dbReference type="SMART" id="SM00922">
    <property type="entry name" value="MR_MLE"/>
    <property type="match status" value="1"/>
</dbReference>
<comment type="function">
    <text evidence="4">Converts 2-succinyl-6-hydroxy-2,4-cyclohexadiene-1-carboxylate (SHCHC) to 2-succinylbenzoate (OSB).</text>
</comment>
<keyword evidence="2 4" id="KW-0460">Magnesium</keyword>
<evidence type="ECO:0000256" key="1">
    <source>
        <dbReference type="ARBA" id="ARBA00022723"/>
    </source>
</evidence>
<evidence type="ECO:0000313" key="8">
    <source>
        <dbReference type="Proteomes" id="UP001597460"/>
    </source>
</evidence>
<organism evidence="7 8">
    <name type="scientific">Gracilimonas halophila</name>
    <dbReference type="NCBI Taxonomy" id="1834464"/>
    <lineage>
        <taxon>Bacteria</taxon>
        <taxon>Pseudomonadati</taxon>
        <taxon>Balneolota</taxon>
        <taxon>Balneolia</taxon>
        <taxon>Balneolales</taxon>
        <taxon>Balneolaceae</taxon>
        <taxon>Gracilimonas</taxon>
    </lineage>
</organism>
<keyword evidence="3 4" id="KW-0456">Lyase</keyword>
<dbReference type="RefSeq" id="WP_390300884.1">
    <property type="nucleotide sequence ID" value="NZ_JBHULI010000024.1"/>
</dbReference>
<feature type="active site" description="Proton donor" evidence="4">
    <location>
        <position position="159"/>
    </location>
</feature>
<dbReference type="InterPro" id="IPR036849">
    <property type="entry name" value="Enolase-like_C_sf"/>
</dbReference>
<comment type="pathway">
    <text evidence="4">Quinol/quinone metabolism; 1,4-dihydroxy-2-naphthoate biosynthesis; 1,4-dihydroxy-2-naphthoate from chorismate: step 4/7.</text>
</comment>